<evidence type="ECO:0000313" key="5">
    <source>
        <dbReference type="Proteomes" id="UP000812013"/>
    </source>
</evidence>
<feature type="domain" description="NAD-dependent epimerase/dehydratase" evidence="3">
    <location>
        <begin position="8"/>
        <end position="267"/>
    </location>
</feature>
<dbReference type="CDD" id="cd05227">
    <property type="entry name" value="AR_SDR_e"/>
    <property type="match status" value="1"/>
</dbReference>
<comment type="similarity">
    <text evidence="2">Belongs to the NAD(P)-dependent epimerase/dehydratase family. Dihydroflavonol-4-reductase subfamily.</text>
</comment>
<evidence type="ECO:0000313" key="4">
    <source>
        <dbReference type="EMBL" id="MBW5485788.1"/>
    </source>
</evidence>
<reference evidence="4 5" key="1">
    <citation type="submission" date="2019-12" db="EMBL/GenBank/DDBJ databases">
        <title>Genome sequence of Streptomyces bambusae.</title>
        <authorList>
            <person name="Bansal K."/>
            <person name="Choksket S."/>
            <person name="Korpole S."/>
            <person name="Patil P.B."/>
        </authorList>
    </citation>
    <scope>NUCLEOTIDE SEQUENCE [LARGE SCALE GENOMIC DNA]</scope>
    <source>
        <strain evidence="4 5">SK60</strain>
    </source>
</reference>
<dbReference type="InterPro" id="IPR036291">
    <property type="entry name" value="NAD(P)-bd_dom_sf"/>
</dbReference>
<dbReference type="PANTHER" id="PTHR10366:SF564">
    <property type="entry name" value="STEROL-4-ALPHA-CARBOXYLATE 3-DEHYDROGENASE, DECARBOXYLATING"/>
    <property type="match status" value="1"/>
</dbReference>
<sequence length="367" mass="38681">MTSSQPHVLVTGGSGFIAGHCILQLLEQGYRVRTTVRTLGREPEVRKQLGDAGTVNAATVNGGTVNAGTVNARTANGGALSFVAADLTSDTGWAGAVAGCDFVLHTASPVHVGHVKNEDDVVVPAREGTLRVLRAARDAGVKRVVLTSAFHAVAYGYPRTDHRFTEEDWSVLDGPGVTAYTRSKTLSERAAWDFIDAEGGSTELATILPVAVMGPVMAKAVSGSNHLVRRILDGAMPGYPDLWIPIVDVRDVASAHLLAMTTPEAAGQRFLTAGGPAIPMKQIGAVLRAGLGAAARHVPTRSLPDAVVRMASLFDKELRTVVPDLGFARRTTSAKARSVLGWRPRHSPEAAILATAESLIRKELVKA</sequence>
<dbReference type="EMBL" id="WTFF01000296">
    <property type="protein sequence ID" value="MBW5485788.1"/>
    <property type="molecule type" value="Genomic_DNA"/>
</dbReference>
<dbReference type="InterPro" id="IPR001509">
    <property type="entry name" value="Epimerase_deHydtase"/>
</dbReference>
<organism evidence="4 5">
    <name type="scientific">Streptomyces bambusae</name>
    <dbReference type="NCBI Taxonomy" id="1550616"/>
    <lineage>
        <taxon>Bacteria</taxon>
        <taxon>Bacillati</taxon>
        <taxon>Actinomycetota</taxon>
        <taxon>Actinomycetes</taxon>
        <taxon>Kitasatosporales</taxon>
        <taxon>Streptomycetaceae</taxon>
        <taxon>Streptomyces</taxon>
    </lineage>
</organism>
<gene>
    <name evidence="4" type="ORF">GPJ59_28930</name>
</gene>
<dbReference type="RefSeq" id="WP_219670669.1">
    <property type="nucleotide sequence ID" value="NZ_WTFF01000296.1"/>
</dbReference>
<dbReference type="Pfam" id="PF01370">
    <property type="entry name" value="Epimerase"/>
    <property type="match status" value="1"/>
</dbReference>
<accession>A0ABS6ZDE9</accession>
<evidence type="ECO:0000256" key="1">
    <source>
        <dbReference type="ARBA" id="ARBA00023002"/>
    </source>
</evidence>
<dbReference type="InterPro" id="IPR050425">
    <property type="entry name" value="NAD(P)_dehydrat-like"/>
</dbReference>
<name>A0ABS6ZDE9_9ACTN</name>
<evidence type="ECO:0000259" key="3">
    <source>
        <dbReference type="Pfam" id="PF01370"/>
    </source>
</evidence>
<dbReference type="PANTHER" id="PTHR10366">
    <property type="entry name" value="NAD DEPENDENT EPIMERASE/DEHYDRATASE"/>
    <property type="match status" value="1"/>
</dbReference>
<dbReference type="SUPFAM" id="SSF51735">
    <property type="entry name" value="NAD(P)-binding Rossmann-fold domains"/>
    <property type="match status" value="1"/>
</dbReference>
<evidence type="ECO:0000256" key="2">
    <source>
        <dbReference type="ARBA" id="ARBA00023445"/>
    </source>
</evidence>
<keyword evidence="1" id="KW-0560">Oxidoreductase</keyword>
<comment type="caution">
    <text evidence="4">The sequence shown here is derived from an EMBL/GenBank/DDBJ whole genome shotgun (WGS) entry which is preliminary data.</text>
</comment>
<dbReference type="Proteomes" id="UP000812013">
    <property type="component" value="Unassembled WGS sequence"/>
</dbReference>
<keyword evidence="5" id="KW-1185">Reference proteome</keyword>
<proteinExistence type="inferred from homology"/>
<dbReference type="Gene3D" id="3.40.50.720">
    <property type="entry name" value="NAD(P)-binding Rossmann-like Domain"/>
    <property type="match status" value="1"/>
</dbReference>
<protein>
    <submittedName>
        <fullName evidence="4">NAD-dependent epimerase/dehydratase family protein</fullName>
    </submittedName>
</protein>